<dbReference type="AlphaFoldDB" id="A0A7C8FYJ8"/>
<comment type="caution">
    <text evidence="2">The sequence shown here is derived from an EMBL/GenBank/DDBJ whole genome shotgun (WGS) entry which is preliminary data.</text>
</comment>
<protein>
    <submittedName>
        <fullName evidence="2">DUF3618 domain-containing protein</fullName>
    </submittedName>
</protein>
<evidence type="ECO:0000313" key="2">
    <source>
        <dbReference type="EMBL" id="KAB1633481.1"/>
    </source>
</evidence>
<dbReference type="EMBL" id="WBKA01000001">
    <property type="protein sequence ID" value="KAB1633481.1"/>
    <property type="molecule type" value="Genomic_DNA"/>
</dbReference>
<feature type="compositionally biased region" description="Basic and acidic residues" evidence="1">
    <location>
        <begin position="9"/>
        <end position="18"/>
    </location>
</feature>
<feature type="region of interest" description="Disordered" evidence="1">
    <location>
        <begin position="1"/>
        <end position="48"/>
    </location>
</feature>
<accession>A0A7C8FYJ8</accession>
<dbReference type="Proteomes" id="UP000481339">
    <property type="component" value="Unassembled WGS sequence"/>
</dbReference>
<reference evidence="2 3" key="1">
    <citation type="submission" date="2019-09" db="EMBL/GenBank/DDBJ databases">
        <title>Phylogeny of genus Pseudoclavibacter and closely related genus.</title>
        <authorList>
            <person name="Li Y."/>
        </authorList>
    </citation>
    <scope>NUCLEOTIDE SEQUENCE [LARGE SCALE GENOMIC DNA]</scope>
    <source>
        <strain evidence="2 3">JCM 16921</strain>
    </source>
</reference>
<organism evidence="2 3">
    <name type="scientific">Pseudoclavibacter caeni</name>
    <dbReference type="NCBI Taxonomy" id="908846"/>
    <lineage>
        <taxon>Bacteria</taxon>
        <taxon>Bacillati</taxon>
        <taxon>Actinomycetota</taxon>
        <taxon>Actinomycetes</taxon>
        <taxon>Micrococcales</taxon>
        <taxon>Microbacteriaceae</taxon>
        <taxon>Pseudoclavibacter</taxon>
    </lineage>
</organism>
<evidence type="ECO:0000313" key="3">
    <source>
        <dbReference type="Proteomes" id="UP000481339"/>
    </source>
</evidence>
<evidence type="ECO:0000256" key="1">
    <source>
        <dbReference type="SAM" id="MobiDB-lite"/>
    </source>
</evidence>
<sequence length="120" mass="13056">MSASVYSDPTDRPADLRDPNAVPPHPKHSETADARPAAAPRHPLLDDPEALLPANASEADHIVARIERAQRSLSANVTELVDRVDPVARVQQVKRIAKRAAIGAAVAVTTLLVIRRLRRR</sequence>
<proteinExistence type="predicted"/>
<dbReference type="RefSeq" id="WP_158035260.1">
    <property type="nucleotide sequence ID" value="NZ_BAAAZV010000007.1"/>
</dbReference>
<name>A0A7C8FYJ8_9MICO</name>
<keyword evidence="3" id="KW-1185">Reference proteome</keyword>
<gene>
    <name evidence="2" type="ORF">F8O02_00625</name>
</gene>